<accession>A0ACC1HSY6</accession>
<name>A0ACC1HSY6_9FUNG</name>
<organism evidence="1 2">
    <name type="scientific">Spiromyces aspiralis</name>
    <dbReference type="NCBI Taxonomy" id="68401"/>
    <lineage>
        <taxon>Eukaryota</taxon>
        <taxon>Fungi</taxon>
        <taxon>Fungi incertae sedis</taxon>
        <taxon>Zoopagomycota</taxon>
        <taxon>Kickxellomycotina</taxon>
        <taxon>Kickxellomycetes</taxon>
        <taxon>Kickxellales</taxon>
        <taxon>Kickxellaceae</taxon>
        <taxon>Spiromyces</taxon>
    </lineage>
</organism>
<dbReference type="EMBL" id="JAMZIH010000398">
    <property type="protein sequence ID" value="KAJ1679416.1"/>
    <property type="molecule type" value="Genomic_DNA"/>
</dbReference>
<dbReference type="Proteomes" id="UP001145114">
    <property type="component" value="Unassembled WGS sequence"/>
</dbReference>
<evidence type="ECO:0000313" key="1">
    <source>
        <dbReference type="EMBL" id="KAJ1679416.1"/>
    </source>
</evidence>
<sequence length="115" mass="13904">MAGHSKTSRHSHRHRHRSRSPDRRHGENDAVLRAERRHRHRHNNPRSSRSLSPPRQRPDGVEEVSADDYFRLNPQFRLWLKKEKGKYFDELPSDKNRRYFGRFVDLWNKGQLKGE</sequence>
<evidence type="ECO:0000313" key="2">
    <source>
        <dbReference type="Proteomes" id="UP001145114"/>
    </source>
</evidence>
<protein>
    <submittedName>
        <fullName evidence="1">Uncharacterized protein</fullName>
    </submittedName>
</protein>
<proteinExistence type="predicted"/>
<comment type="caution">
    <text evidence="1">The sequence shown here is derived from an EMBL/GenBank/DDBJ whole genome shotgun (WGS) entry which is preliminary data.</text>
</comment>
<gene>
    <name evidence="1" type="ORF">EV182_002100</name>
</gene>
<keyword evidence="2" id="KW-1185">Reference proteome</keyword>
<reference evidence="1" key="1">
    <citation type="submission" date="2022-06" db="EMBL/GenBank/DDBJ databases">
        <title>Phylogenomic reconstructions and comparative analyses of Kickxellomycotina fungi.</title>
        <authorList>
            <person name="Reynolds N.K."/>
            <person name="Stajich J.E."/>
            <person name="Barry K."/>
            <person name="Grigoriev I.V."/>
            <person name="Crous P."/>
            <person name="Smith M.E."/>
        </authorList>
    </citation>
    <scope>NUCLEOTIDE SEQUENCE</scope>
    <source>
        <strain evidence="1">RSA 2271</strain>
    </source>
</reference>